<dbReference type="InterPro" id="IPR029063">
    <property type="entry name" value="SAM-dependent_MTases_sf"/>
</dbReference>
<dbReference type="Proteomes" id="UP000189059">
    <property type="component" value="Unassembled WGS sequence"/>
</dbReference>
<reference evidence="1" key="1">
    <citation type="submission" date="2016-08" db="EMBL/GenBank/DDBJ databases">
        <title>Complete Genome Seqeunce of Paenibacillus sp. nov. IHBB 9852 from high altitute lake of Indian trans-Himalayas.</title>
        <authorList>
            <person name="Kiran S."/>
            <person name="Swarnkar M.K."/>
            <person name="Rana A."/>
            <person name="Tewari R."/>
            <person name="Gulati A."/>
        </authorList>
    </citation>
    <scope>NUCLEOTIDE SEQUENCE [LARGE SCALE GENOMIC DNA]</scope>
    <source>
        <strain evidence="1">IHBB 9852</strain>
    </source>
</reference>
<dbReference type="OrthoDB" id="9797829at2"/>
<dbReference type="KEGG" id="pib:BBD41_01770"/>
<protein>
    <recommendedName>
        <fullName evidence="4">Methyltransferase domain-containing protein</fullName>
    </recommendedName>
</protein>
<dbReference type="EMBL" id="CP016809">
    <property type="protein sequence ID" value="ANY71408.1"/>
    <property type="molecule type" value="Genomic_DNA"/>
</dbReference>
<sequence>MGTSNWQNISYCVELIRRVAPSTVLDVGVGFGRWGMICREFLDVWQGRVFREQWTTTIEGIEVFERSIDDYHEFFYNRIYRAEAYDFLVTQKEQRMYDLIILGDVLEHFTKQRGDELLRSCLEISRYVLLNIPIGPDWPQGSEYGNEYETHRSDWSEADFQKYPVVEKKMFKDYINRDFATMLLQGSLLH</sequence>
<name>A0A1B2DUL4_9BACL</name>
<dbReference type="RefSeq" id="WP_077565806.1">
    <property type="nucleotide sequence ID" value="NZ_CP016809.1"/>
</dbReference>
<proteinExistence type="predicted"/>
<accession>A0A1B2DUL4</accession>
<organism evidence="1">
    <name type="scientific">Paenibacillus ihbetae</name>
    <dbReference type="NCBI Taxonomy" id="1870820"/>
    <lineage>
        <taxon>Bacteria</taxon>
        <taxon>Bacillati</taxon>
        <taxon>Bacillota</taxon>
        <taxon>Bacilli</taxon>
        <taxon>Bacillales</taxon>
        <taxon>Paenibacillaceae</taxon>
        <taxon>Paenibacillus</taxon>
    </lineage>
</organism>
<dbReference type="SUPFAM" id="SSF53335">
    <property type="entry name" value="S-adenosyl-L-methionine-dependent methyltransferases"/>
    <property type="match status" value="1"/>
</dbReference>
<dbReference type="AlphaFoldDB" id="A0A1B2DUL4"/>
<dbReference type="Gene3D" id="3.40.50.150">
    <property type="entry name" value="Vaccinia Virus protein VP39"/>
    <property type="match status" value="1"/>
</dbReference>
<evidence type="ECO:0000313" key="3">
    <source>
        <dbReference type="Proteomes" id="UP000189059"/>
    </source>
</evidence>
<evidence type="ECO:0000313" key="2">
    <source>
        <dbReference type="EMBL" id="OOC61232.1"/>
    </source>
</evidence>
<evidence type="ECO:0000313" key="1">
    <source>
        <dbReference type="EMBL" id="ANY71408.1"/>
    </source>
</evidence>
<reference evidence="2 3" key="2">
    <citation type="submission" date="2016-12" db="EMBL/GenBank/DDBJ databases">
        <title>Genome sequencing and description of Paenibacillus sp. nov. from high altitude lake in the Indian Trans- Himalayas.</title>
        <authorList>
            <person name="Kiran S."/>
            <person name="Swarnkar M.K."/>
            <person name="Rana A."/>
            <person name="Tewari R."/>
            <person name="Gulati A."/>
        </authorList>
    </citation>
    <scope>NUCLEOTIDE SEQUENCE [LARGE SCALE GENOMIC DNA]</scope>
    <source>
        <strain evidence="2 3">IHBB 9951</strain>
    </source>
</reference>
<evidence type="ECO:0008006" key="4">
    <source>
        <dbReference type="Google" id="ProtNLM"/>
    </source>
</evidence>
<gene>
    <name evidence="2" type="ORF">BBD40_04590</name>
    <name evidence="1" type="ORF">BBD41_01770</name>
</gene>
<keyword evidence="3" id="KW-1185">Reference proteome</keyword>
<dbReference type="GeneID" id="48306944"/>
<dbReference type="EMBL" id="MRVI01000001">
    <property type="protein sequence ID" value="OOC61232.1"/>
    <property type="molecule type" value="Genomic_DNA"/>
</dbReference>